<dbReference type="EMBL" id="UINC01134837">
    <property type="protein sequence ID" value="SVD18625.1"/>
    <property type="molecule type" value="Genomic_DNA"/>
</dbReference>
<sequence length="207" mass="22284">MQIRQGLTIGFIAILIIIGWNGDASAAVTSSGEINVDGDSRGRVPASSNVILILTLGIDRSLAEPGEEIKTIETKLPVGFSVSVNDVRSVTRDGQSIAHKVLVPTGLLQIMLTKEVSDFSNSLYEIVFKSKTPSITNPRAEFKIRLINLKGRPIGEHIKPGNIDGEPNNDMLSLQIIPNVPPAPVKGLKIKVDTSGENDVLITWQPS</sequence>
<gene>
    <name evidence="1" type="ORF">METZ01_LOCUS371479</name>
</gene>
<accession>A0A382TA03</accession>
<name>A0A382TA03_9ZZZZ</name>
<protein>
    <submittedName>
        <fullName evidence="1">Uncharacterized protein</fullName>
    </submittedName>
</protein>
<evidence type="ECO:0000313" key="1">
    <source>
        <dbReference type="EMBL" id="SVD18625.1"/>
    </source>
</evidence>
<dbReference type="AlphaFoldDB" id="A0A382TA03"/>
<proteinExistence type="predicted"/>
<reference evidence="1" key="1">
    <citation type="submission" date="2018-05" db="EMBL/GenBank/DDBJ databases">
        <authorList>
            <person name="Lanie J.A."/>
            <person name="Ng W.-L."/>
            <person name="Kazmierczak K.M."/>
            <person name="Andrzejewski T.M."/>
            <person name="Davidsen T.M."/>
            <person name="Wayne K.J."/>
            <person name="Tettelin H."/>
            <person name="Glass J.I."/>
            <person name="Rusch D."/>
            <person name="Podicherti R."/>
            <person name="Tsui H.-C.T."/>
            <person name="Winkler M.E."/>
        </authorList>
    </citation>
    <scope>NUCLEOTIDE SEQUENCE</scope>
</reference>
<feature type="non-terminal residue" evidence="1">
    <location>
        <position position="207"/>
    </location>
</feature>
<organism evidence="1">
    <name type="scientific">marine metagenome</name>
    <dbReference type="NCBI Taxonomy" id="408172"/>
    <lineage>
        <taxon>unclassified sequences</taxon>
        <taxon>metagenomes</taxon>
        <taxon>ecological metagenomes</taxon>
    </lineage>
</organism>